<evidence type="ECO:0000256" key="2">
    <source>
        <dbReference type="ARBA" id="ARBA00023125"/>
    </source>
</evidence>
<gene>
    <name evidence="8" type="ORF">VitviT2T_019516</name>
</gene>
<keyword evidence="6" id="KW-0812">Transmembrane</keyword>
<dbReference type="EMBL" id="CP126660">
    <property type="protein sequence ID" value="WKA01225.1"/>
    <property type="molecule type" value="Genomic_DNA"/>
</dbReference>
<evidence type="ECO:0000256" key="4">
    <source>
        <dbReference type="ARBA" id="ARBA00023242"/>
    </source>
</evidence>
<evidence type="ECO:0000256" key="6">
    <source>
        <dbReference type="SAM" id="Phobius"/>
    </source>
</evidence>
<evidence type="ECO:0000313" key="8">
    <source>
        <dbReference type="EMBL" id="WKA01225.1"/>
    </source>
</evidence>
<keyword evidence="2" id="KW-0238">DNA-binding</keyword>
<dbReference type="PROSITE" id="PS51005">
    <property type="entry name" value="NAC"/>
    <property type="match status" value="2"/>
</dbReference>
<dbReference type="InterPro" id="IPR036093">
    <property type="entry name" value="NAC_dom_sf"/>
</dbReference>
<evidence type="ECO:0000313" key="9">
    <source>
        <dbReference type="Proteomes" id="UP001227230"/>
    </source>
</evidence>
<accession>A0ABY9D0T2</accession>
<protein>
    <recommendedName>
        <fullName evidence="7">NAC domain-containing protein</fullName>
    </recommendedName>
</protein>
<evidence type="ECO:0000256" key="3">
    <source>
        <dbReference type="ARBA" id="ARBA00023163"/>
    </source>
</evidence>
<organism evidence="8 9">
    <name type="scientific">Vitis vinifera</name>
    <name type="common">Grape</name>
    <dbReference type="NCBI Taxonomy" id="29760"/>
    <lineage>
        <taxon>Eukaryota</taxon>
        <taxon>Viridiplantae</taxon>
        <taxon>Streptophyta</taxon>
        <taxon>Embryophyta</taxon>
        <taxon>Tracheophyta</taxon>
        <taxon>Spermatophyta</taxon>
        <taxon>Magnoliopsida</taxon>
        <taxon>eudicotyledons</taxon>
        <taxon>Gunneridae</taxon>
        <taxon>Pentapetalae</taxon>
        <taxon>rosids</taxon>
        <taxon>Vitales</taxon>
        <taxon>Vitaceae</taxon>
        <taxon>Viteae</taxon>
        <taxon>Vitis</taxon>
    </lineage>
</organism>
<evidence type="ECO:0000256" key="1">
    <source>
        <dbReference type="ARBA" id="ARBA00023015"/>
    </source>
</evidence>
<evidence type="ECO:0000259" key="7">
    <source>
        <dbReference type="PROSITE" id="PS51005"/>
    </source>
</evidence>
<sequence length="928" mass="103405">MASGLPATPPTALAPGFRFHPSDEELVQYYLKRKVCGKAIAFDAIAEVDIYKKEPWNLGGESKLKSRDMEWYFFSALDRKYGNGGRVNRATSYGYWKATGNDRSVLHGSRIVGMKKTLVFHSGRAPGGQRTNWIMHEYRLVDDELVKALRDSYVVCRVFLKSEIGPPHKDRYAPFIEEEWDDDKTGSSQGGKSVDEAIVDSKACIEESDLEQDAQSTTLRQSEHLKNSGSVLSLSPSERLEDCPLTCTVNKESTIFPNKRSRHDDLNPQHSDASESSLMTIQECTITKKSSPPSIFGFPLVELNGKKECQIKKELPTAPSGTFVELNGKKESQIKKEISTAPHSATVVELKGMKESEIKNEVSRTPPATFDISDAASLAPGFRFHPTDEELVWYYLKRKVCGKLFRFDTISEIDIYKSEPWDLPGQSKLKSRDLEWYFFSVLDKKYGNGSRTNRATDRGYWKTTGKDREVRHRARTVGMKKTLVYHSGRAPRGERTNWVMHEYRLMDEELKKTGVAQDAFVLCRIFQKSGSGPKNGEQYGAPFVEEEWDEDEDVVVFVPGELAAEEVVAGHEPSDEAVDLEKCLDIGLPPENDPLPLNFYYGDCSKYAEDSRVFNENEQKPFIGMEENHCGSELPNDQKIFDLSEQYEVDAKSVKDEYYVEQSNDVNSVEVDYLLDEPYLDASENLAFEDGFFLETDDLSNPVETDPSGFDIDEYLAFLDADGDNLQQMAFGSFEMMGSENPLSDLAPLDQEPVNGGAEKLPIGSQQLSEAYGDSGASSSKKNPEATEFESDIPYPFIKQASYQLLGGIPAPFASASDAPTKDVALRLNSAMQSSSSVHLTAGMIQIRDTTLSGNGVDWSYGKSGNINFMLSFGLPQGETNSASLEPIASLMSGKAGPVISRAGFYLIFIWVLILSVSYKIGTCICSR</sequence>
<feature type="region of interest" description="Disordered" evidence="5">
    <location>
        <begin position="742"/>
        <end position="761"/>
    </location>
</feature>
<dbReference type="Pfam" id="PF02365">
    <property type="entry name" value="NAM"/>
    <property type="match status" value="2"/>
</dbReference>
<keyword evidence="1" id="KW-0805">Transcription regulation</keyword>
<feature type="domain" description="NAC" evidence="7">
    <location>
        <begin position="378"/>
        <end position="528"/>
    </location>
</feature>
<keyword evidence="6" id="KW-1133">Transmembrane helix</keyword>
<dbReference type="PANTHER" id="PTHR31744:SF210">
    <property type="entry name" value="NAC DOMAIN-CONTAINING PROTEIN 86-LIKE"/>
    <property type="match status" value="1"/>
</dbReference>
<name>A0ABY9D0T2_VITVI</name>
<keyword evidence="9" id="KW-1185">Reference proteome</keyword>
<dbReference type="Gene3D" id="2.170.150.80">
    <property type="entry name" value="NAC domain"/>
    <property type="match status" value="2"/>
</dbReference>
<keyword evidence="6" id="KW-0472">Membrane</keyword>
<proteinExistence type="predicted"/>
<keyword evidence="4" id="KW-0539">Nucleus</keyword>
<reference evidence="8 9" key="1">
    <citation type="journal article" date="2023" name="Hortic Res">
        <title>The complete reference genome for grapevine (Vitis vinifera L.) genetics and breeding.</title>
        <authorList>
            <person name="Shi X."/>
            <person name="Cao S."/>
            <person name="Wang X."/>
            <person name="Huang S."/>
            <person name="Wang Y."/>
            <person name="Liu Z."/>
            <person name="Liu W."/>
            <person name="Leng X."/>
            <person name="Peng Y."/>
            <person name="Wang N."/>
            <person name="Wang Y."/>
            <person name="Ma Z."/>
            <person name="Xu X."/>
            <person name="Zhang F."/>
            <person name="Xue H."/>
            <person name="Zhong H."/>
            <person name="Wang Y."/>
            <person name="Zhang K."/>
            <person name="Velt A."/>
            <person name="Avia K."/>
            <person name="Holtgrawe D."/>
            <person name="Grimplet J."/>
            <person name="Matus J.T."/>
            <person name="Ware D."/>
            <person name="Wu X."/>
            <person name="Wang H."/>
            <person name="Liu C."/>
            <person name="Fang Y."/>
            <person name="Rustenholz C."/>
            <person name="Cheng Z."/>
            <person name="Xiao H."/>
            <person name="Zhou Y."/>
        </authorList>
    </citation>
    <scope>NUCLEOTIDE SEQUENCE [LARGE SCALE GENOMIC DNA]</scope>
    <source>
        <strain evidence="9">cv. Pinot noir / PN40024</strain>
        <tissue evidence="8">Leaf</tissue>
    </source>
</reference>
<feature type="region of interest" description="Disordered" evidence="5">
    <location>
        <begin position="769"/>
        <end position="788"/>
    </location>
</feature>
<dbReference type="PANTHER" id="PTHR31744">
    <property type="entry name" value="PROTEIN CUP-SHAPED COTYLEDON 2-RELATED"/>
    <property type="match status" value="1"/>
</dbReference>
<dbReference type="SUPFAM" id="SSF101941">
    <property type="entry name" value="NAC domain"/>
    <property type="match status" value="2"/>
</dbReference>
<dbReference type="InterPro" id="IPR003441">
    <property type="entry name" value="NAC-dom"/>
</dbReference>
<feature type="transmembrane region" description="Helical" evidence="6">
    <location>
        <begin position="903"/>
        <end position="922"/>
    </location>
</feature>
<feature type="domain" description="NAC" evidence="7">
    <location>
        <begin position="13"/>
        <end position="161"/>
    </location>
</feature>
<dbReference type="Proteomes" id="UP001227230">
    <property type="component" value="Chromosome 13"/>
</dbReference>
<evidence type="ECO:0000256" key="5">
    <source>
        <dbReference type="SAM" id="MobiDB-lite"/>
    </source>
</evidence>
<feature type="region of interest" description="Disordered" evidence="5">
    <location>
        <begin position="210"/>
        <end position="234"/>
    </location>
</feature>
<keyword evidence="3" id="KW-0804">Transcription</keyword>